<dbReference type="Pfam" id="PF09344">
    <property type="entry name" value="Cas_CT1975"/>
    <property type="match status" value="1"/>
</dbReference>
<comment type="caution">
    <text evidence="1">The sequence shown here is derived from an EMBL/GenBank/DDBJ whole genome shotgun (WGS) entry which is preliminary data.</text>
</comment>
<reference evidence="2" key="1">
    <citation type="journal article" date="2019" name="Int. J. Syst. Evol. Microbiol.">
        <title>The Global Catalogue of Microorganisms (GCM) 10K type strain sequencing project: providing services to taxonomists for standard genome sequencing and annotation.</title>
        <authorList>
            <consortium name="The Broad Institute Genomics Platform"/>
            <consortium name="The Broad Institute Genome Sequencing Center for Infectious Disease"/>
            <person name="Wu L."/>
            <person name="Ma J."/>
        </authorList>
    </citation>
    <scope>NUCLEOTIDE SEQUENCE [LARGE SCALE GENOMIC DNA]</scope>
    <source>
        <strain evidence="2">KCTC 42424</strain>
    </source>
</reference>
<dbReference type="EMBL" id="JBHRYB010000013">
    <property type="protein sequence ID" value="MFC3680739.1"/>
    <property type="molecule type" value="Genomic_DNA"/>
</dbReference>
<protein>
    <submittedName>
        <fullName evidence="1">Type I-E CRISPR-associated protein Cas7/Cse4/CasC</fullName>
    </submittedName>
</protein>
<organism evidence="1 2">
    <name type="scientific">Bacterioplanoides pacificum</name>
    <dbReference type="NCBI Taxonomy" id="1171596"/>
    <lineage>
        <taxon>Bacteria</taxon>
        <taxon>Pseudomonadati</taxon>
        <taxon>Pseudomonadota</taxon>
        <taxon>Gammaproteobacteria</taxon>
        <taxon>Oceanospirillales</taxon>
        <taxon>Oceanospirillaceae</taxon>
        <taxon>Bacterioplanoides</taxon>
    </lineage>
</organism>
<evidence type="ECO:0000313" key="1">
    <source>
        <dbReference type="EMBL" id="MFC3680739.1"/>
    </source>
</evidence>
<proteinExistence type="predicted"/>
<sequence>MSKNFINFHVLISHSPSCLNRDDMNMQKSAIFGGKRRVRVSSQSLKRTMRQGDYYQANLGDPSVRTKHLMDYQNYVVEKLTGRFDAELVKQAVALVSGKDTLAEDVNADAVAPWVVEEIAYFCAQIQKLEGEEVDSKKIKKLIEKDSAAFRQAVANSVDIALSGRMATSGLMSEVGKVDGALAVAHAITTHAVDADIDWFTAVDDLQELGSGHLDTQEFSSGVFYRYASLNIAQLQKNLGDAPREKALEIAAHVLHMLATEVPSAKQQSYAAHNLADQAMVSFSDQPISLANAFEAPVKADHQGGFRQPSAKSLNEYWDKIHRGYGLDECCAEFSLEPVELPTGVLAKESLPALEAWVRADGQIDSNDQ</sequence>
<dbReference type="NCBIfam" id="TIGR01869">
    <property type="entry name" value="casC_Cse4"/>
    <property type="match status" value="1"/>
</dbReference>
<dbReference type="Proteomes" id="UP001595722">
    <property type="component" value="Unassembled WGS sequence"/>
</dbReference>
<gene>
    <name evidence="1" type="primary">cas7e</name>
    <name evidence="1" type="ORF">ACFOMG_11585</name>
</gene>
<accession>A0ABV7VTF5</accession>
<evidence type="ECO:0000313" key="2">
    <source>
        <dbReference type="Proteomes" id="UP001595722"/>
    </source>
</evidence>
<dbReference type="InterPro" id="IPR010148">
    <property type="entry name" value="CRISPR-assoc_prot_CT1975"/>
</dbReference>
<keyword evidence="2" id="KW-1185">Reference proteome</keyword>
<name>A0ABV7VTF5_9GAMM</name>
<dbReference type="RefSeq" id="WP_376866791.1">
    <property type="nucleotide sequence ID" value="NZ_JBHRYB010000013.1"/>
</dbReference>